<dbReference type="Proteomes" id="UP000008177">
    <property type="component" value="Unplaced contigs"/>
</dbReference>
<dbReference type="AlphaFoldDB" id="G2Y256"/>
<gene>
    <name evidence="1" type="ORF">BofuT4_uP114520.1</name>
</gene>
<accession>G2Y256</accession>
<name>G2Y256_BOTF4</name>
<dbReference type="EMBL" id="FQ790283">
    <property type="protein sequence ID" value="CCD46746.1"/>
    <property type="molecule type" value="Genomic_DNA"/>
</dbReference>
<organism evidence="1 2">
    <name type="scientific">Botryotinia fuckeliana (strain T4)</name>
    <name type="common">Noble rot fungus</name>
    <name type="synonym">Botrytis cinerea</name>
    <dbReference type="NCBI Taxonomy" id="999810"/>
    <lineage>
        <taxon>Eukaryota</taxon>
        <taxon>Fungi</taxon>
        <taxon>Dikarya</taxon>
        <taxon>Ascomycota</taxon>
        <taxon>Pezizomycotina</taxon>
        <taxon>Leotiomycetes</taxon>
        <taxon>Helotiales</taxon>
        <taxon>Sclerotiniaceae</taxon>
        <taxon>Botrytis</taxon>
    </lineage>
</organism>
<dbReference type="HOGENOM" id="CLU_3142856_0_0_1"/>
<proteinExistence type="predicted"/>
<evidence type="ECO:0000313" key="1">
    <source>
        <dbReference type="EMBL" id="CCD46746.1"/>
    </source>
</evidence>
<dbReference type="InParanoid" id="G2Y256"/>
<reference evidence="2" key="1">
    <citation type="journal article" date="2011" name="PLoS Genet.">
        <title>Genomic analysis of the necrotrophic fungal pathogens Sclerotinia sclerotiorum and Botrytis cinerea.</title>
        <authorList>
            <person name="Amselem J."/>
            <person name="Cuomo C.A."/>
            <person name="van Kan J.A."/>
            <person name="Viaud M."/>
            <person name="Benito E.P."/>
            <person name="Couloux A."/>
            <person name="Coutinho P.M."/>
            <person name="de Vries R.P."/>
            <person name="Dyer P.S."/>
            <person name="Fillinger S."/>
            <person name="Fournier E."/>
            <person name="Gout L."/>
            <person name="Hahn M."/>
            <person name="Kohn L."/>
            <person name="Lapalu N."/>
            <person name="Plummer K.M."/>
            <person name="Pradier J.M."/>
            <person name="Quevillon E."/>
            <person name="Sharon A."/>
            <person name="Simon A."/>
            <person name="ten Have A."/>
            <person name="Tudzynski B."/>
            <person name="Tudzynski P."/>
            <person name="Wincker P."/>
            <person name="Andrew M."/>
            <person name="Anthouard V."/>
            <person name="Beever R.E."/>
            <person name="Beffa R."/>
            <person name="Benoit I."/>
            <person name="Bouzid O."/>
            <person name="Brault B."/>
            <person name="Chen Z."/>
            <person name="Choquer M."/>
            <person name="Collemare J."/>
            <person name="Cotton P."/>
            <person name="Danchin E.G."/>
            <person name="Da Silva C."/>
            <person name="Gautier A."/>
            <person name="Giraud C."/>
            <person name="Giraud T."/>
            <person name="Gonzalez C."/>
            <person name="Grossetete S."/>
            <person name="Guldener U."/>
            <person name="Henrissat B."/>
            <person name="Howlett B.J."/>
            <person name="Kodira C."/>
            <person name="Kretschmer M."/>
            <person name="Lappartient A."/>
            <person name="Leroch M."/>
            <person name="Levis C."/>
            <person name="Mauceli E."/>
            <person name="Neuveglise C."/>
            <person name="Oeser B."/>
            <person name="Pearson M."/>
            <person name="Poulain J."/>
            <person name="Poussereau N."/>
            <person name="Quesneville H."/>
            <person name="Rascle C."/>
            <person name="Schumacher J."/>
            <person name="Segurens B."/>
            <person name="Sexton A."/>
            <person name="Silva E."/>
            <person name="Sirven C."/>
            <person name="Soanes D.M."/>
            <person name="Talbot N.J."/>
            <person name="Templeton M."/>
            <person name="Yandava C."/>
            <person name="Yarden O."/>
            <person name="Zeng Q."/>
            <person name="Rollins J.A."/>
            <person name="Lebrun M.H."/>
            <person name="Dickman M."/>
        </authorList>
    </citation>
    <scope>NUCLEOTIDE SEQUENCE [LARGE SCALE GENOMIC DNA]</scope>
    <source>
        <strain evidence="2">T4</strain>
    </source>
</reference>
<protein>
    <submittedName>
        <fullName evidence="1">Uncharacterized protein</fullName>
    </submittedName>
</protein>
<sequence length="49" mass="5109">MRRRSQQSCKSSSGFKCGGLSNSGVIVYCGGSDGYADELSGAHEFECGV</sequence>
<evidence type="ECO:0000313" key="2">
    <source>
        <dbReference type="Proteomes" id="UP000008177"/>
    </source>
</evidence>